<dbReference type="InterPro" id="IPR011425">
    <property type="entry name" value="Med9"/>
</dbReference>
<gene>
    <name evidence="7" type="primary">MED9</name>
    <name evidence="10" type="ORF">ACRE_008650</name>
</gene>
<evidence type="ECO:0000256" key="6">
    <source>
        <dbReference type="ARBA" id="ARBA00023242"/>
    </source>
</evidence>
<proteinExistence type="inferred from homology"/>
<sequence length="144" mass="15633">MSQPHALALPPTLSPDALDVLTHLSTILSEVRTTLQASTGLETDNSNGSAVDKKDSGGTGLTFKDVVRASDPIKHKLQRAREQVRALPDMHRGIEEQEAEVRELEARIERQRLLLERLREVGGGFGKDGGGEAVVVPEGDKMET</sequence>
<dbReference type="GO" id="GO:0003712">
    <property type="term" value="F:transcription coregulator activity"/>
    <property type="evidence" value="ECO:0007669"/>
    <property type="project" value="InterPro"/>
</dbReference>
<dbReference type="STRING" id="857340.A0A086TFX2"/>
<keyword evidence="8" id="KW-0175">Coiled coil</keyword>
<comment type="function">
    <text evidence="7">Component of the Mediator complex, a coactivator involved in the regulated transcription of nearly all RNA polymerase II-dependent genes. Mediator functions as a bridge to convey information from gene-specific regulatory proteins to the basal RNA polymerase II transcription machinery. Mediator is recruited to promoters by direct interactions with regulatory proteins and serves as a scaffold for the assembly of a functional preinitiation complex with RNA polymerase II and the general transcription factors.</text>
</comment>
<evidence type="ECO:0000256" key="2">
    <source>
        <dbReference type="ARBA" id="ARBA00008089"/>
    </source>
</evidence>
<dbReference type="OrthoDB" id="5414694at2759"/>
<comment type="caution">
    <text evidence="10">The sequence shown here is derived from an EMBL/GenBank/DDBJ whole genome shotgun (WGS) entry which is preliminary data.</text>
</comment>
<evidence type="ECO:0000313" key="10">
    <source>
        <dbReference type="EMBL" id="KFH48254.1"/>
    </source>
</evidence>
<keyword evidence="6 7" id="KW-0539">Nucleus</keyword>
<evidence type="ECO:0000256" key="1">
    <source>
        <dbReference type="ARBA" id="ARBA00004123"/>
    </source>
</evidence>
<evidence type="ECO:0000256" key="5">
    <source>
        <dbReference type="ARBA" id="ARBA00023163"/>
    </source>
</evidence>
<evidence type="ECO:0000256" key="7">
    <source>
        <dbReference type="RuleBase" id="RU364145"/>
    </source>
</evidence>
<name>A0A086TFX2_HAPC1</name>
<reference evidence="11" key="1">
    <citation type="journal article" date="2014" name="Genome Announc.">
        <title>Genome sequence and annotation of Acremonium chrysogenum, producer of the beta-lactam antibiotic cephalosporin C.</title>
        <authorList>
            <person name="Terfehr D."/>
            <person name="Dahlmann T.A."/>
            <person name="Specht T."/>
            <person name="Zadra I."/>
            <person name="Kuernsteiner H."/>
            <person name="Kueck U."/>
        </authorList>
    </citation>
    <scope>NUCLEOTIDE SEQUENCE [LARGE SCALE GENOMIC DNA]</scope>
    <source>
        <strain evidence="11">ATCC 11550 / CBS 779.69 / DSM 880 / IAM 14645 / JCM 23072 / IMI 49137</strain>
    </source>
</reference>
<keyword evidence="11" id="KW-1185">Reference proteome</keyword>
<protein>
    <recommendedName>
        <fullName evidence="7">Mediator of RNA polymerase II transcription subunit 9</fullName>
    </recommendedName>
    <alternativeName>
        <fullName evidence="7">Mediator complex subunit 9</fullName>
    </alternativeName>
</protein>
<feature type="compositionally biased region" description="Polar residues" evidence="9">
    <location>
        <begin position="38"/>
        <end position="49"/>
    </location>
</feature>
<dbReference type="Pfam" id="PF07544">
    <property type="entry name" value="Med9"/>
    <property type="match status" value="1"/>
</dbReference>
<dbReference type="AlphaFoldDB" id="A0A086TFX2"/>
<evidence type="ECO:0000256" key="9">
    <source>
        <dbReference type="SAM" id="MobiDB-lite"/>
    </source>
</evidence>
<keyword evidence="4 7" id="KW-0010">Activator</keyword>
<evidence type="ECO:0000256" key="3">
    <source>
        <dbReference type="ARBA" id="ARBA00023015"/>
    </source>
</evidence>
<organism evidence="10 11">
    <name type="scientific">Hapsidospora chrysogenum (strain ATCC 11550 / CBS 779.69 / DSM 880 / IAM 14645 / JCM 23072 / IMI 49137)</name>
    <name type="common">Acremonium chrysogenum</name>
    <dbReference type="NCBI Taxonomy" id="857340"/>
    <lineage>
        <taxon>Eukaryota</taxon>
        <taxon>Fungi</taxon>
        <taxon>Dikarya</taxon>
        <taxon>Ascomycota</taxon>
        <taxon>Pezizomycotina</taxon>
        <taxon>Sordariomycetes</taxon>
        <taxon>Hypocreomycetidae</taxon>
        <taxon>Hypocreales</taxon>
        <taxon>Bionectriaceae</taxon>
        <taxon>Hapsidospora</taxon>
    </lineage>
</organism>
<feature type="coiled-coil region" evidence="8">
    <location>
        <begin position="87"/>
        <end position="121"/>
    </location>
</feature>
<comment type="similarity">
    <text evidence="2 7">Belongs to the Mediator complex subunit 9 family.</text>
</comment>
<comment type="subcellular location">
    <subcellularLocation>
        <location evidence="1 7">Nucleus</location>
    </subcellularLocation>
</comment>
<evidence type="ECO:0000256" key="8">
    <source>
        <dbReference type="SAM" id="Coils"/>
    </source>
</evidence>
<evidence type="ECO:0000313" key="11">
    <source>
        <dbReference type="Proteomes" id="UP000029964"/>
    </source>
</evidence>
<dbReference type="GO" id="GO:0016592">
    <property type="term" value="C:mediator complex"/>
    <property type="evidence" value="ECO:0007669"/>
    <property type="project" value="InterPro"/>
</dbReference>
<dbReference type="GO" id="GO:0006357">
    <property type="term" value="P:regulation of transcription by RNA polymerase II"/>
    <property type="evidence" value="ECO:0007669"/>
    <property type="project" value="InterPro"/>
</dbReference>
<accession>A0A086TFX2</accession>
<comment type="subunit">
    <text evidence="7">Component of the Mediator complex.</text>
</comment>
<evidence type="ECO:0000256" key="4">
    <source>
        <dbReference type="ARBA" id="ARBA00023159"/>
    </source>
</evidence>
<dbReference type="Proteomes" id="UP000029964">
    <property type="component" value="Unassembled WGS sequence"/>
</dbReference>
<keyword evidence="3 7" id="KW-0805">Transcription regulation</keyword>
<dbReference type="HOGENOM" id="CLU_097220_2_0_1"/>
<dbReference type="EMBL" id="JPKY01000004">
    <property type="protein sequence ID" value="KFH48254.1"/>
    <property type="molecule type" value="Genomic_DNA"/>
</dbReference>
<feature type="region of interest" description="Disordered" evidence="9">
    <location>
        <begin position="38"/>
        <end position="61"/>
    </location>
</feature>
<keyword evidence="5 7" id="KW-0804">Transcription</keyword>